<organism evidence="1 2">
    <name type="scientific">Dongia sedimenti</name>
    <dbReference type="NCBI Taxonomy" id="3064282"/>
    <lineage>
        <taxon>Bacteria</taxon>
        <taxon>Pseudomonadati</taxon>
        <taxon>Pseudomonadota</taxon>
        <taxon>Alphaproteobacteria</taxon>
        <taxon>Rhodospirillales</taxon>
        <taxon>Dongiaceae</taxon>
        <taxon>Dongia</taxon>
    </lineage>
</organism>
<evidence type="ECO:0000313" key="2">
    <source>
        <dbReference type="Proteomes" id="UP001230156"/>
    </source>
</evidence>
<dbReference type="Proteomes" id="UP001230156">
    <property type="component" value="Unassembled WGS sequence"/>
</dbReference>
<comment type="caution">
    <text evidence="1">The sequence shown here is derived from an EMBL/GenBank/DDBJ whole genome shotgun (WGS) entry which is preliminary data.</text>
</comment>
<dbReference type="RefSeq" id="WP_379954694.1">
    <property type="nucleotide sequence ID" value="NZ_JAUYVI010000002.1"/>
</dbReference>
<name>A0ABU0YHV1_9PROT</name>
<proteinExistence type="predicted"/>
<sequence>MATEDEIRMLCLNAASDFAVRCKELKDQNSDTQRILEEVMIDLVPELWDRFFSQSEIKTAFERALAGLALYAADEERRGDKR</sequence>
<evidence type="ECO:0000313" key="1">
    <source>
        <dbReference type="EMBL" id="MDQ7247294.1"/>
    </source>
</evidence>
<dbReference type="EMBL" id="JAUYVI010000002">
    <property type="protein sequence ID" value="MDQ7247294.1"/>
    <property type="molecule type" value="Genomic_DNA"/>
</dbReference>
<protein>
    <submittedName>
        <fullName evidence="1">Uncharacterized protein</fullName>
    </submittedName>
</protein>
<accession>A0ABU0YHV1</accession>
<gene>
    <name evidence="1" type="ORF">Q8A70_06435</name>
</gene>
<reference evidence="2" key="1">
    <citation type="submission" date="2023-08" db="EMBL/GenBank/DDBJ databases">
        <title>Rhodospirillaceae gen. nov., a novel taxon isolated from the Yangtze River Yuezi River estuary sludge.</title>
        <authorList>
            <person name="Ruan L."/>
        </authorList>
    </citation>
    <scope>NUCLEOTIDE SEQUENCE [LARGE SCALE GENOMIC DNA]</scope>
    <source>
        <strain evidence="2">R-7</strain>
    </source>
</reference>
<keyword evidence="2" id="KW-1185">Reference proteome</keyword>